<evidence type="ECO:0000256" key="4">
    <source>
        <dbReference type="ARBA" id="ARBA00022729"/>
    </source>
</evidence>
<evidence type="ECO:0000256" key="6">
    <source>
        <dbReference type="SAM" id="SignalP"/>
    </source>
</evidence>
<evidence type="ECO:0000256" key="2">
    <source>
        <dbReference type="ARBA" id="ARBA00022448"/>
    </source>
</evidence>
<dbReference type="InterPro" id="IPR006129">
    <property type="entry name" value="AdhesinB"/>
</dbReference>
<dbReference type="Proteomes" id="UP000680304">
    <property type="component" value="Unassembled WGS sequence"/>
</dbReference>
<comment type="caution">
    <text evidence="7">The sequence shown here is derived from an EMBL/GenBank/DDBJ whole genome shotgun (WGS) entry which is preliminary data.</text>
</comment>
<dbReference type="Pfam" id="PF01297">
    <property type="entry name" value="ZnuA"/>
    <property type="match status" value="1"/>
</dbReference>
<evidence type="ECO:0000256" key="1">
    <source>
        <dbReference type="ARBA" id="ARBA00004196"/>
    </source>
</evidence>
<dbReference type="SUPFAM" id="SSF53807">
    <property type="entry name" value="Helical backbone' metal receptor"/>
    <property type="match status" value="1"/>
</dbReference>
<organism evidence="7 8">
    <name type="scientific">Paenibacillus cisolokensis</name>
    <dbReference type="NCBI Taxonomy" id="1658519"/>
    <lineage>
        <taxon>Bacteria</taxon>
        <taxon>Bacillati</taxon>
        <taxon>Bacillota</taxon>
        <taxon>Bacilli</taxon>
        <taxon>Bacillales</taxon>
        <taxon>Paenibacillaceae</taxon>
        <taxon>Paenibacillus</taxon>
    </lineage>
</organism>
<dbReference type="InterPro" id="IPR006127">
    <property type="entry name" value="ZnuA-like"/>
</dbReference>
<evidence type="ECO:0000313" key="8">
    <source>
        <dbReference type="Proteomes" id="UP000680304"/>
    </source>
</evidence>
<comment type="subcellular location">
    <subcellularLocation>
        <location evidence="1">Cell envelope</location>
    </subcellularLocation>
</comment>
<evidence type="ECO:0000313" key="7">
    <source>
        <dbReference type="EMBL" id="GIQ66140.1"/>
    </source>
</evidence>
<dbReference type="PRINTS" id="PR00690">
    <property type="entry name" value="ADHESNFAMILY"/>
</dbReference>
<dbReference type="InterPro" id="IPR006128">
    <property type="entry name" value="Lipoprotein_PsaA-like"/>
</dbReference>
<keyword evidence="2 5" id="KW-0813">Transport</keyword>
<evidence type="ECO:0000256" key="5">
    <source>
        <dbReference type="RuleBase" id="RU003512"/>
    </source>
</evidence>
<accession>A0ABQ4ND84</accession>
<feature type="signal peptide" evidence="6">
    <location>
        <begin position="1"/>
        <end position="27"/>
    </location>
</feature>
<sequence>MRKERRRRTKQWVSAALLMLALTLVLAACGGGQKGETEGEPAAAGADDKVNIVTTIAQIAEPLSVIGGDKVNVQSLMGPGVDPHLYNATQGDIRKLEESDIVFYSGLHLEGNMTEIFEQIGKNKPVLAIAEATPEDRLLKDEGGAVDPHIWFDIDLWKGALEAATEELKKHSPGNAEYFEANKVKYFEQLDELKAEAADKMARIPDEKRVLVTAHDAFGYFGRAYNMKVIGLQGLSTEDEVSLADIDGTIKLLLEYRIPAVFVESSINKNTINAVIEGAASKGLTVKLGGELFSDAMGEAGTTEGTYIGMYRHNVETIYHALTGEGE</sequence>
<dbReference type="Gene3D" id="3.40.50.1980">
    <property type="entry name" value="Nitrogenase molybdenum iron protein domain"/>
    <property type="match status" value="2"/>
</dbReference>
<dbReference type="PANTHER" id="PTHR42953:SF1">
    <property type="entry name" value="METAL-BINDING PROTEIN HI_0362-RELATED"/>
    <property type="match status" value="1"/>
</dbReference>
<protein>
    <submittedName>
        <fullName evidence="7">Manganese-binding lipoprotein MntA</fullName>
    </submittedName>
</protein>
<keyword evidence="7" id="KW-0449">Lipoprotein</keyword>
<reference evidence="7 8" key="1">
    <citation type="submission" date="2021-04" db="EMBL/GenBank/DDBJ databases">
        <title>Draft genome sequence of Paenibacillus cisolokensis, LC2-13A.</title>
        <authorList>
            <person name="Uke A."/>
            <person name="Chhe C."/>
            <person name="Baramee S."/>
            <person name="Kosugi A."/>
        </authorList>
    </citation>
    <scope>NUCLEOTIDE SEQUENCE [LARGE SCALE GENOMIC DNA]</scope>
    <source>
        <strain evidence="7 8">LC2-13A</strain>
    </source>
</reference>
<gene>
    <name evidence="7" type="primary">mntA</name>
    <name evidence="7" type="ORF">PACILC2_47080</name>
</gene>
<keyword evidence="4 6" id="KW-0732">Signal</keyword>
<dbReference type="PROSITE" id="PS51257">
    <property type="entry name" value="PROKAR_LIPOPROTEIN"/>
    <property type="match status" value="1"/>
</dbReference>
<proteinExistence type="inferred from homology"/>
<feature type="chain" id="PRO_5045517809" evidence="6">
    <location>
        <begin position="28"/>
        <end position="327"/>
    </location>
</feature>
<dbReference type="InterPro" id="IPR050492">
    <property type="entry name" value="Bact_metal-bind_prot9"/>
</dbReference>
<dbReference type="EMBL" id="BOVJ01000167">
    <property type="protein sequence ID" value="GIQ66140.1"/>
    <property type="molecule type" value="Genomic_DNA"/>
</dbReference>
<evidence type="ECO:0000256" key="3">
    <source>
        <dbReference type="ARBA" id="ARBA00022723"/>
    </source>
</evidence>
<dbReference type="PANTHER" id="PTHR42953">
    <property type="entry name" value="HIGH-AFFINITY ZINC UPTAKE SYSTEM PROTEIN ZNUA-RELATED"/>
    <property type="match status" value="1"/>
</dbReference>
<comment type="similarity">
    <text evidence="5">Belongs to the bacterial solute-binding protein 9 family.</text>
</comment>
<keyword evidence="3" id="KW-0479">Metal-binding</keyword>
<dbReference type="PRINTS" id="PR00691">
    <property type="entry name" value="ADHESINB"/>
</dbReference>
<name>A0ABQ4ND84_9BACL</name>
<keyword evidence="8" id="KW-1185">Reference proteome</keyword>